<dbReference type="InterPro" id="IPR018541">
    <property type="entry name" value="Ftsk_gamma"/>
</dbReference>
<gene>
    <name evidence="2" type="ORF">QTA56_04420</name>
</gene>
<comment type="caution">
    <text evidence="2">The sequence shown here is derived from an EMBL/GenBank/DDBJ whole genome shotgun (WGS) entry which is preliminary data.</text>
</comment>
<evidence type="ECO:0000313" key="2">
    <source>
        <dbReference type="EMBL" id="MDN0013488.1"/>
    </source>
</evidence>
<evidence type="ECO:0000313" key="3">
    <source>
        <dbReference type="Proteomes" id="UP001168524"/>
    </source>
</evidence>
<evidence type="ECO:0000259" key="1">
    <source>
        <dbReference type="SMART" id="SM00843"/>
    </source>
</evidence>
<organism evidence="2 3">
    <name type="scientific">Acinetobacter thutiue</name>
    <dbReference type="NCBI Taxonomy" id="2998078"/>
    <lineage>
        <taxon>Bacteria</taxon>
        <taxon>Pseudomonadati</taxon>
        <taxon>Pseudomonadota</taxon>
        <taxon>Gammaproteobacteria</taxon>
        <taxon>Moraxellales</taxon>
        <taxon>Moraxellaceae</taxon>
        <taxon>Acinetobacter</taxon>
    </lineage>
</organism>
<dbReference type="Pfam" id="PF09397">
    <property type="entry name" value="FtsK_gamma"/>
    <property type="match status" value="1"/>
</dbReference>
<reference evidence="2" key="1">
    <citation type="submission" date="2023-06" db="EMBL/GenBank/DDBJ databases">
        <title>Two novel species of Acinetobacter isolated from motorbike repairing workshop in Vietnam.</title>
        <authorList>
            <person name="Le N.T.T."/>
        </authorList>
    </citation>
    <scope>NUCLEOTIDE SEQUENCE</scope>
    <source>
        <strain evidence="2">VNH17</strain>
    </source>
</reference>
<name>A0ABT7WLE2_9GAMM</name>
<dbReference type="InterPro" id="IPR036390">
    <property type="entry name" value="WH_DNA-bd_sf"/>
</dbReference>
<feature type="domain" description="FtsK gamma" evidence="1">
    <location>
        <begin position="1"/>
        <end position="57"/>
    </location>
</feature>
<proteinExistence type="predicted"/>
<accession>A0ABT7WLE2</accession>
<sequence>MQNNEDLLQQAILFVQEVEYISVSSLQRKFLIGYQQATELLQCLIENKICGAELTVGLGYKIQLHLNKI</sequence>
<dbReference type="SUPFAM" id="SSF46785">
    <property type="entry name" value="Winged helix' DNA-binding domain"/>
    <property type="match status" value="1"/>
</dbReference>
<dbReference type="RefSeq" id="WP_267979717.1">
    <property type="nucleotide sequence ID" value="NZ_JAPQKF010000001.1"/>
</dbReference>
<dbReference type="EMBL" id="JAUDZE010000001">
    <property type="protein sequence ID" value="MDN0013488.1"/>
    <property type="molecule type" value="Genomic_DNA"/>
</dbReference>
<protein>
    <submittedName>
        <fullName evidence="2">DNA translocase FtsK</fullName>
    </submittedName>
</protein>
<dbReference type="Proteomes" id="UP001168524">
    <property type="component" value="Unassembled WGS sequence"/>
</dbReference>
<dbReference type="InterPro" id="IPR036388">
    <property type="entry name" value="WH-like_DNA-bd_sf"/>
</dbReference>
<dbReference type="SMART" id="SM00843">
    <property type="entry name" value="Ftsk_gamma"/>
    <property type="match status" value="1"/>
</dbReference>
<keyword evidence="3" id="KW-1185">Reference proteome</keyword>
<dbReference type="Gene3D" id="1.10.10.10">
    <property type="entry name" value="Winged helix-like DNA-binding domain superfamily/Winged helix DNA-binding domain"/>
    <property type="match status" value="1"/>
</dbReference>